<feature type="compositionally biased region" description="Low complexity" evidence="1">
    <location>
        <begin position="50"/>
        <end position="59"/>
    </location>
</feature>
<name>A0ABS4SQJ5_9PROT</name>
<keyword evidence="2" id="KW-0472">Membrane</keyword>
<dbReference type="PANTHER" id="PTHR38434">
    <property type="entry name" value="BLL2549 PROTEIN"/>
    <property type="match status" value="1"/>
</dbReference>
<comment type="caution">
    <text evidence="3">The sequence shown here is derived from an EMBL/GenBank/DDBJ whole genome shotgun (WGS) entry which is preliminary data.</text>
</comment>
<feature type="region of interest" description="Disordered" evidence="1">
    <location>
        <begin position="39"/>
        <end position="81"/>
    </location>
</feature>
<dbReference type="Proteomes" id="UP000781958">
    <property type="component" value="Unassembled WGS sequence"/>
</dbReference>
<feature type="transmembrane region" description="Helical" evidence="2">
    <location>
        <begin position="263"/>
        <end position="280"/>
    </location>
</feature>
<feature type="transmembrane region" description="Helical" evidence="2">
    <location>
        <begin position="165"/>
        <end position="186"/>
    </location>
</feature>
<keyword evidence="4" id="KW-1185">Reference proteome</keyword>
<feature type="transmembrane region" description="Helical" evidence="2">
    <location>
        <begin position="193"/>
        <end position="217"/>
    </location>
</feature>
<gene>
    <name evidence="3" type="ORF">J2851_004018</name>
</gene>
<evidence type="ECO:0000313" key="3">
    <source>
        <dbReference type="EMBL" id="MBP2294232.1"/>
    </source>
</evidence>
<feature type="transmembrane region" description="Helical" evidence="2">
    <location>
        <begin position="431"/>
        <end position="452"/>
    </location>
</feature>
<feature type="transmembrane region" description="Helical" evidence="2">
    <location>
        <begin position="96"/>
        <end position="113"/>
    </location>
</feature>
<evidence type="ECO:0000313" key="4">
    <source>
        <dbReference type="Proteomes" id="UP000781958"/>
    </source>
</evidence>
<feature type="transmembrane region" description="Helical" evidence="2">
    <location>
        <begin position="356"/>
        <end position="372"/>
    </location>
</feature>
<reference evidence="3 4" key="1">
    <citation type="submission" date="2021-03" db="EMBL/GenBank/DDBJ databases">
        <title>Genomic Encyclopedia of Type Strains, Phase III (KMG-III): the genomes of soil and plant-associated and newly described type strains.</title>
        <authorList>
            <person name="Whitman W."/>
        </authorList>
    </citation>
    <scope>NUCLEOTIDE SEQUENCE [LARGE SCALE GENOMIC DNA]</scope>
    <source>
        <strain evidence="3 4">IMMIB AFH-6</strain>
    </source>
</reference>
<proteinExistence type="predicted"/>
<dbReference type="PANTHER" id="PTHR38434:SF1">
    <property type="entry name" value="BLL2549 PROTEIN"/>
    <property type="match status" value="1"/>
</dbReference>
<evidence type="ECO:0000256" key="2">
    <source>
        <dbReference type="SAM" id="Phobius"/>
    </source>
</evidence>
<accession>A0ABS4SQJ5</accession>
<dbReference type="Pfam" id="PF10101">
    <property type="entry name" value="DUF2339"/>
    <property type="match status" value="1"/>
</dbReference>
<keyword evidence="2" id="KW-0812">Transmembrane</keyword>
<evidence type="ECO:0000256" key="1">
    <source>
        <dbReference type="SAM" id="MobiDB-lite"/>
    </source>
</evidence>
<feature type="transmembrane region" description="Helical" evidence="2">
    <location>
        <begin position="330"/>
        <end position="350"/>
    </location>
</feature>
<feature type="compositionally biased region" description="Pro residues" evidence="1">
    <location>
        <begin position="60"/>
        <end position="74"/>
    </location>
</feature>
<keyword evidence="2" id="KW-1133">Transmembrane helix</keyword>
<sequence>MDVILLVVVVILAYRFNRRLKAQETEIAALRQALQRLQGTAPPPEPIPDAAPVAMDAAPVPEPEPPPAMAPPEPVAAQSSPRSTLRALEEALAGRWLIWLGGATVALAAAFFIKLSIDSGWLGPGVRVTLGLLSGAALMVGGEWVRRHSLAQIPPDLVRPDHVPPALTAAGLFAAFASVYGSYALYDLFPPLVAFGLLAALALTAIALSLLQGPYIAALGLLGGFTTPLLVPSDSPSAWGLFAYLLALSGGGMTVVLWRRWRWLGLGTLVGAAVWVPVWYVGGWEPGDALPVGLYLLATTALFLMPAALIDPGAEPVPLGLRNWRKRPPLDRLAVTAVVVLGLLTALLTAADGHRTVSLVMLGLFGLLTVVVGRRVERLAGVAWVAALATLLALSGWVVPGWPVPPPVVNAEGNPIVPAPGDALPAMAFRFLWAVAGYAALYGIGGFVALWGSARAALW</sequence>
<feature type="transmembrane region" description="Helical" evidence="2">
    <location>
        <begin position="292"/>
        <end position="310"/>
    </location>
</feature>
<feature type="transmembrane region" description="Helical" evidence="2">
    <location>
        <begin position="379"/>
        <end position="399"/>
    </location>
</feature>
<dbReference type="EMBL" id="JAGINP010000014">
    <property type="protein sequence ID" value="MBP2294232.1"/>
    <property type="molecule type" value="Genomic_DNA"/>
</dbReference>
<dbReference type="InterPro" id="IPR019286">
    <property type="entry name" value="DUF2339_TM"/>
</dbReference>
<protein>
    <submittedName>
        <fullName evidence="3">Membrane protein</fullName>
    </submittedName>
</protein>
<dbReference type="RefSeq" id="WP_246500788.1">
    <property type="nucleotide sequence ID" value="NZ_JAGINP010000014.1"/>
</dbReference>
<feature type="transmembrane region" description="Helical" evidence="2">
    <location>
        <begin position="237"/>
        <end position="258"/>
    </location>
</feature>
<organism evidence="3 4">
    <name type="scientific">Azospirillum rugosum</name>
    <dbReference type="NCBI Taxonomy" id="416170"/>
    <lineage>
        <taxon>Bacteria</taxon>
        <taxon>Pseudomonadati</taxon>
        <taxon>Pseudomonadota</taxon>
        <taxon>Alphaproteobacteria</taxon>
        <taxon>Rhodospirillales</taxon>
        <taxon>Azospirillaceae</taxon>
        <taxon>Azospirillum</taxon>
    </lineage>
</organism>